<proteinExistence type="predicted"/>
<organism evidence="1 2">
    <name type="scientific">Candidatus Methanogaster sp</name>
    <dbReference type="NCBI Taxonomy" id="3386292"/>
    <lineage>
        <taxon>Archaea</taxon>
        <taxon>Methanobacteriati</taxon>
        <taxon>Methanobacteriota</taxon>
        <taxon>Stenosarchaea group</taxon>
        <taxon>Methanomicrobia</taxon>
        <taxon>Methanosarcinales</taxon>
        <taxon>ANME-2 cluster</taxon>
        <taxon>Candidatus Methanogasteraceae</taxon>
        <taxon>Candidatus Methanogaster</taxon>
    </lineage>
</organism>
<dbReference type="Proteomes" id="UP000248329">
    <property type="component" value="Unassembled WGS sequence"/>
</dbReference>
<evidence type="ECO:0000313" key="1">
    <source>
        <dbReference type="EMBL" id="PXF61642.1"/>
    </source>
</evidence>
<reference evidence="1" key="1">
    <citation type="submission" date="2018-01" db="EMBL/GenBank/DDBJ databases">
        <authorList>
            <person name="Krukenberg V."/>
        </authorList>
    </citation>
    <scope>NUCLEOTIDE SEQUENCE</scope>
    <source>
        <strain evidence="1">E20ANME2</strain>
    </source>
</reference>
<evidence type="ECO:0000313" key="2">
    <source>
        <dbReference type="Proteomes" id="UP000248329"/>
    </source>
</evidence>
<accession>A0AC61L5R7</accession>
<gene>
    <name evidence="1" type="ORF">C4B59_03595</name>
</gene>
<dbReference type="EMBL" id="PQXF01000004">
    <property type="protein sequence ID" value="PXF61642.1"/>
    <property type="molecule type" value="Genomic_DNA"/>
</dbReference>
<comment type="caution">
    <text evidence="1">The sequence shown here is derived from an EMBL/GenBank/DDBJ whole genome shotgun (WGS) entry which is preliminary data.</text>
</comment>
<protein>
    <submittedName>
        <fullName evidence="1">Uncharacterized protein</fullName>
    </submittedName>
</protein>
<name>A0AC61L5R7_9EURY</name>
<sequence length="71" mass="8455">MGQRELRERVFHISKNGATEVYGHHPASMDRSGMDGRLWRDTYRIRRKRMQKRDVLALDLSSGFSDFERGW</sequence>